<dbReference type="GO" id="GO:0016829">
    <property type="term" value="F:lyase activity"/>
    <property type="evidence" value="ECO:0007669"/>
    <property type="project" value="UniProtKB-KW"/>
</dbReference>
<keyword evidence="3" id="KW-1185">Reference proteome</keyword>
<sequence>MQTDLIAGFKQPVQDAQNVFRTTLQALSEPGLWQELALQDALDGLNAASWSILQAMLDSDTCLYIAPELQTDKMLQNVLFHCACVVVNDVAEADFLVVTAAMAQNMDWRQLKRGSERSPEQSATMLVQLDDNENSHEMATIWQGSGILNHRSVSLPIDKAFCLQRASALSFPLGVDVVFTQENSLMGLPRTTQVQFEGVAICM</sequence>
<dbReference type="RefSeq" id="WP_019959033.1">
    <property type="nucleotide sequence ID" value="NZ_CP091512.1"/>
</dbReference>
<keyword evidence="2" id="KW-0456">Lyase</keyword>
<evidence type="ECO:0000313" key="3">
    <source>
        <dbReference type="Proteomes" id="UP000832034"/>
    </source>
</evidence>
<accession>A0ABY4E6V2</accession>
<dbReference type="InterPro" id="IPR002138">
    <property type="entry name" value="Pept_C14_p10"/>
</dbReference>
<protein>
    <submittedName>
        <fullName evidence="2">Phosphonate C-P lyase system protein PhnH</fullName>
    </submittedName>
</protein>
<dbReference type="InterPro" id="IPR008772">
    <property type="entry name" value="Phosphonate_metab_PhnH"/>
</dbReference>
<name>A0ABY4E6V2_VITST</name>
<dbReference type="PROSITE" id="PS50207">
    <property type="entry name" value="CASPASE_P10"/>
    <property type="match status" value="1"/>
</dbReference>
<evidence type="ECO:0000259" key="1">
    <source>
        <dbReference type="PROSITE" id="PS50207"/>
    </source>
</evidence>
<dbReference type="NCBIfam" id="TIGR03292">
    <property type="entry name" value="PhnH_redo"/>
    <property type="match status" value="1"/>
</dbReference>
<dbReference type="SUPFAM" id="SSF159709">
    <property type="entry name" value="PhnH-like"/>
    <property type="match status" value="1"/>
</dbReference>
<dbReference type="Gene3D" id="3.40.50.11310">
    <property type="entry name" value="Bacterial phosphonate metabolism protein PhnH"/>
    <property type="match status" value="1"/>
</dbReference>
<dbReference type="EMBL" id="CP091512">
    <property type="protein sequence ID" value="UOO91511.1"/>
    <property type="molecule type" value="Genomic_DNA"/>
</dbReference>
<dbReference type="Proteomes" id="UP000832034">
    <property type="component" value="Chromosome"/>
</dbReference>
<dbReference type="Pfam" id="PF05845">
    <property type="entry name" value="PhnH"/>
    <property type="match status" value="1"/>
</dbReference>
<reference evidence="2" key="2">
    <citation type="journal article" date="2022" name="Res Sq">
        <title>Evolution of multicellular longitudinally dividing oral cavity symbionts (Neisseriaceae).</title>
        <authorList>
            <person name="Nyongesa S."/>
            <person name="Weber P."/>
            <person name="Bernet E."/>
            <person name="Pullido F."/>
            <person name="Nieckarz M."/>
            <person name="Delaby M."/>
            <person name="Nieves C."/>
            <person name="Viehboeck T."/>
            <person name="Krause N."/>
            <person name="Rivera-Millot A."/>
            <person name="Nakamura A."/>
            <person name="Vischer N."/>
            <person name="VanNieuwenhze M."/>
            <person name="Brun Y."/>
            <person name="Cava F."/>
            <person name="Bulgheresi S."/>
            <person name="Veyrier F."/>
        </authorList>
    </citation>
    <scope>NUCLEOTIDE SEQUENCE</scope>
    <source>
        <strain evidence="2">SAG 1488-6</strain>
    </source>
</reference>
<organism evidence="2 3">
    <name type="scientific">Vitreoscilla stercoraria</name>
    <dbReference type="NCBI Taxonomy" id="61"/>
    <lineage>
        <taxon>Bacteria</taxon>
        <taxon>Pseudomonadati</taxon>
        <taxon>Pseudomonadota</taxon>
        <taxon>Betaproteobacteria</taxon>
        <taxon>Neisseriales</taxon>
        <taxon>Neisseriaceae</taxon>
        <taxon>Vitreoscilla</taxon>
    </lineage>
</organism>
<gene>
    <name evidence="2" type="primary">phnH</name>
    <name evidence="2" type="ORF">LVJ81_07485</name>
</gene>
<feature type="domain" description="Caspase family p10" evidence="1">
    <location>
        <begin position="91"/>
        <end position="115"/>
    </location>
</feature>
<evidence type="ECO:0000313" key="2">
    <source>
        <dbReference type="EMBL" id="UOO91511.1"/>
    </source>
</evidence>
<proteinExistence type="predicted"/>
<reference evidence="2" key="1">
    <citation type="submission" date="2021-12" db="EMBL/GenBank/DDBJ databases">
        <authorList>
            <person name="Veyrier F.J."/>
        </authorList>
    </citation>
    <scope>NUCLEOTIDE SEQUENCE</scope>
    <source>
        <strain evidence="2">SAG 1488-6</strain>
    </source>
</reference>
<dbReference type="PIRSF" id="PIRSF020680">
    <property type="entry name" value="PhnH"/>
    <property type="match status" value="1"/>
</dbReference>
<dbReference type="InterPro" id="IPR038058">
    <property type="entry name" value="PhnH-like_sp"/>
</dbReference>